<feature type="domain" description="PAS" evidence="16">
    <location>
        <begin position="129"/>
        <end position="171"/>
    </location>
</feature>
<evidence type="ECO:0000256" key="8">
    <source>
        <dbReference type="ARBA" id="ARBA00022679"/>
    </source>
</evidence>
<sequence>MDPRDHYAALIASSDDGIIAKDLSGIVISWNPAAARLFGWTESEMVGFSIRRLLPPDRQDEEDAILARIGAGERVPAFLTRRLHRDGHELDVEVSVSPVRDPAGVIVGASTIMRDATDRVLAERRLRESEARFRMLGENMSQLAWIAEADGAIRWYNQRWYQYTGTTPDEMRELGWPHFHHPDHLDRAYSRFFSCVARGVEWEDIFPLRRADGEWRWFLGRAKPIRDDAGKVTHWFGTNTDITEQREQAEQIQLLLQEVNHRSKNMLAKVQALARSSIRADPALVRRFEERVGSLAVNQDILVRRDWREVPMRELVELQLAFVSAREDVIVLDGPDCALNPRAAEVIGMALHELATNSIKYGALSAEGGVVSITWKVGDDAFSIEWAESGGPPVEPPLHHGFGTQLIREIPKRSFAAEVTLEYPADGLRWRFTSDARVLTSRSVPTG</sequence>
<dbReference type="Pfam" id="PF00989">
    <property type="entry name" value="PAS"/>
    <property type="match status" value="1"/>
</dbReference>
<dbReference type="RefSeq" id="WP_120106175.1">
    <property type="nucleotide sequence ID" value="NZ_RAHJ01000003.1"/>
</dbReference>
<dbReference type="Pfam" id="PF08447">
    <property type="entry name" value="PAS_3"/>
    <property type="match status" value="1"/>
</dbReference>
<dbReference type="FunFam" id="3.30.450.20:FF:000099">
    <property type="entry name" value="Sensory box sensor histidine kinase"/>
    <property type="match status" value="1"/>
</dbReference>
<comment type="caution">
    <text evidence="18">The sequence shown here is derived from an EMBL/GenBank/DDBJ whole genome shotgun (WGS) entry which is preliminary data.</text>
</comment>
<dbReference type="PANTHER" id="PTHR41523:SF8">
    <property type="entry name" value="ETHYLENE RESPONSE SENSOR PROTEIN"/>
    <property type="match status" value="1"/>
</dbReference>
<keyword evidence="7" id="KW-0288">FMN</keyword>
<dbReference type="GO" id="GO:0004673">
    <property type="term" value="F:protein histidine kinase activity"/>
    <property type="evidence" value="ECO:0007669"/>
    <property type="project" value="UniProtKB-EC"/>
</dbReference>
<feature type="domain" description="PAC" evidence="17">
    <location>
        <begin position="202"/>
        <end position="254"/>
    </location>
</feature>
<evidence type="ECO:0000256" key="10">
    <source>
        <dbReference type="ARBA" id="ARBA00022741"/>
    </source>
</evidence>
<keyword evidence="9" id="KW-0677">Repeat</keyword>
<evidence type="ECO:0000259" key="17">
    <source>
        <dbReference type="PROSITE" id="PS50113"/>
    </source>
</evidence>
<dbReference type="SMART" id="SM00086">
    <property type="entry name" value="PAC"/>
    <property type="match status" value="2"/>
</dbReference>
<keyword evidence="11" id="KW-0418">Kinase</keyword>
<evidence type="ECO:0000256" key="4">
    <source>
        <dbReference type="ARBA" id="ARBA00022553"/>
    </source>
</evidence>
<gene>
    <name evidence="18" type="ORF">D6858_00830</name>
</gene>
<evidence type="ECO:0000256" key="1">
    <source>
        <dbReference type="ARBA" id="ARBA00000085"/>
    </source>
</evidence>
<dbReference type="CDD" id="cd00130">
    <property type="entry name" value="PAS"/>
    <property type="match status" value="2"/>
</dbReference>
<dbReference type="InterPro" id="IPR000014">
    <property type="entry name" value="PAS"/>
</dbReference>
<keyword evidence="14" id="KW-0843">Virulence</keyword>
<protein>
    <recommendedName>
        <fullName evidence="2">histidine kinase</fullName>
        <ecNumber evidence="2">2.7.13.3</ecNumber>
    </recommendedName>
</protein>
<dbReference type="InterPro" id="IPR000700">
    <property type="entry name" value="PAS-assoc_C"/>
</dbReference>
<accession>A0A419R5L9</accession>
<keyword evidence="10" id="KW-0547">Nucleotide-binding</keyword>
<dbReference type="Pfam" id="PF07536">
    <property type="entry name" value="HWE_HK"/>
    <property type="match status" value="1"/>
</dbReference>
<proteinExistence type="predicted"/>
<evidence type="ECO:0000256" key="7">
    <source>
        <dbReference type="ARBA" id="ARBA00022643"/>
    </source>
</evidence>
<dbReference type="GO" id="GO:0006355">
    <property type="term" value="P:regulation of DNA-templated transcription"/>
    <property type="evidence" value="ECO:0007669"/>
    <property type="project" value="InterPro"/>
</dbReference>
<evidence type="ECO:0000256" key="5">
    <source>
        <dbReference type="ARBA" id="ARBA00022606"/>
    </source>
</evidence>
<keyword evidence="13" id="KW-0157">Chromophore</keyword>
<dbReference type="AlphaFoldDB" id="A0A419R5L9"/>
<keyword evidence="15" id="KW-0675">Receptor</keyword>
<keyword evidence="12" id="KW-0067">ATP-binding</keyword>
<evidence type="ECO:0000256" key="12">
    <source>
        <dbReference type="ARBA" id="ARBA00022840"/>
    </source>
</evidence>
<keyword evidence="8" id="KW-0808">Transferase</keyword>
<dbReference type="EC" id="2.7.13.3" evidence="2"/>
<dbReference type="EMBL" id="RAHJ01000003">
    <property type="protein sequence ID" value="RJX71213.1"/>
    <property type="molecule type" value="Genomic_DNA"/>
</dbReference>
<feature type="domain" description="PAC" evidence="17">
    <location>
        <begin position="73"/>
        <end position="128"/>
    </location>
</feature>
<dbReference type="InterPro" id="IPR011102">
    <property type="entry name" value="Sig_transdc_His_kinase_HWE"/>
</dbReference>
<dbReference type="PROSITE" id="PS50112">
    <property type="entry name" value="PAS"/>
    <property type="match status" value="2"/>
</dbReference>
<evidence type="ECO:0000313" key="19">
    <source>
        <dbReference type="Proteomes" id="UP000284322"/>
    </source>
</evidence>
<dbReference type="InterPro" id="IPR001610">
    <property type="entry name" value="PAC"/>
</dbReference>
<reference evidence="18 19" key="1">
    <citation type="submission" date="2018-09" db="EMBL/GenBank/DDBJ databases">
        <title>Altererythrobacter sp.Ery1 and Ery12, the genome sequencing of novel strains in genus Alterythrobacter.</title>
        <authorList>
            <person name="Cheng H."/>
            <person name="Wu Y.-H."/>
            <person name="Fang C."/>
            <person name="Xu X.-W."/>
        </authorList>
    </citation>
    <scope>NUCLEOTIDE SEQUENCE [LARGE SCALE GENOMIC DNA]</scope>
    <source>
        <strain evidence="18 19">Ery12</strain>
    </source>
</reference>
<keyword evidence="3" id="KW-0600">Photoreceptor protein</keyword>
<comment type="catalytic activity">
    <reaction evidence="1">
        <text>ATP + protein L-histidine = ADP + protein N-phospho-L-histidine.</text>
        <dbReference type="EC" id="2.7.13.3"/>
    </reaction>
</comment>
<dbReference type="InterPro" id="IPR013655">
    <property type="entry name" value="PAS_fold_3"/>
</dbReference>
<dbReference type="GO" id="GO:0005524">
    <property type="term" value="F:ATP binding"/>
    <property type="evidence" value="ECO:0007669"/>
    <property type="project" value="UniProtKB-KW"/>
</dbReference>
<evidence type="ECO:0000256" key="13">
    <source>
        <dbReference type="ARBA" id="ARBA00022991"/>
    </source>
</evidence>
<dbReference type="InterPro" id="IPR036890">
    <property type="entry name" value="HATPase_C_sf"/>
</dbReference>
<keyword evidence="4" id="KW-0597">Phosphoprotein</keyword>
<keyword evidence="19" id="KW-1185">Reference proteome</keyword>
<evidence type="ECO:0000256" key="14">
    <source>
        <dbReference type="ARBA" id="ARBA00023026"/>
    </source>
</evidence>
<dbReference type="SUPFAM" id="SSF55785">
    <property type="entry name" value="PYP-like sensor domain (PAS domain)"/>
    <property type="match status" value="2"/>
</dbReference>
<dbReference type="InterPro" id="IPR013767">
    <property type="entry name" value="PAS_fold"/>
</dbReference>
<dbReference type="SMART" id="SM00911">
    <property type="entry name" value="HWE_HK"/>
    <property type="match status" value="1"/>
</dbReference>
<dbReference type="SMART" id="SM00091">
    <property type="entry name" value="PAS"/>
    <property type="match status" value="2"/>
</dbReference>
<evidence type="ECO:0000259" key="16">
    <source>
        <dbReference type="PROSITE" id="PS50112"/>
    </source>
</evidence>
<dbReference type="Proteomes" id="UP000284322">
    <property type="component" value="Unassembled WGS sequence"/>
</dbReference>
<name>A0A419R5L9_9SPHN</name>
<dbReference type="PANTHER" id="PTHR41523">
    <property type="entry name" value="TWO-COMPONENT SYSTEM SENSOR PROTEIN"/>
    <property type="match status" value="1"/>
</dbReference>
<organism evidence="18 19">
    <name type="scientific">Tsuneonella suprasediminis</name>
    <dbReference type="NCBI Taxonomy" id="2306996"/>
    <lineage>
        <taxon>Bacteria</taxon>
        <taxon>Pseudomonadati</taxon>
        <taxon>Pseudomonadota</taxon>
        <taxon>Alphaproteobacteria</taxon>
        <taxon>Sphingomonadales</taxon>
        <taxon>Erythrobacteraceae</taxon>
        <taxon>Tsuneonella</taxon>
    </lineage>
</organism>
<dbReference type="Gene3D" id="3.30.450.20">
    <property type="entry name" value="PAS domain"/>
    <property type="match status" value="2"/>
</dbReference>
<dbReference type="PROSITE" id="PS50113">
    <property type="entry name" value="PAC"/>
    <property type="match status" value="2"/>
</dbReference>
<evidence type="ECO:0000256" key="2">
    <source>
        <dbReference type="ARBA" id="ARBA00012438"/>
    </source>
</evidence>
<evidence type="ECO:0000313" key="18">
    <source>
        <dbReference type="EMBL" id="RJX71213.1"/>
    </source>
</evidence>
<dbReference type="SUPFAM" id="SSF55874">
    <property type="entry name" value="ATPase domain of HSP90 chaperone/DNA topoisomerase II/histidine kinase"/>
    <property type="match status" value="1"/>
</dbReference>
<dbReference type="InterPro" id="IPR035965">
    <property type="entry name" value="PAS-like_dom_sf"/>
</dbReference>
<feature type="domain" description="PAS" evidence="16">
    <location>
        <begin position="3"/>
        <end position="73"/>
    </location>
</feature>
<evidence type="ECO:0000256" key="9">
    <source>
        <dbReference type="ARBA" id="ARBA00022737"/>
    </source>
</evidence>
<evidence type="ECO:0000256" key="11">
    <source>
        <dbReference type="ARBA" id="ARBA00022777"/>
    </source>
</evidence>
<dbReference type="Gene3D" id="3.30.565.10">
    <property type="entry name" value="Histidine kinase-like ATPase, C-terminal domain"/>
    <property type="match status" value="1"/>
</dbReference>
<keyword evidence="5" id="KW-0716">Sensory transduction</keyword>
<keyword evidence="6" id="KW-0285">Flavoprotein</keyword>
<evidence type="ECO:0000256" key="15">
    <source>
        <dbReference type="ARBA" id="ARBA00023170"/>
    </source>
</evidence>
<dbReference type="NCBIfam" id="TIGR00229">
    <property type="entry name" value="sensory_box"/>
    <property type="match status" value="2"/>
</dbReference>
<evidence type="ECO:0000256" key="6">
    <source>
        <dbReference type="ARBA" id="ARBA00022630"/>
    </source>
</evidence>
<dbReference type="GO" id="GO:0009881">
    <property type="term" value="F:photoreceptor activity"/>
    <property type="evidence" value="ECO:0007669"/>
    <property type="project" value="UniProtKB-KW"/>
</dbReference>
<evidence type="ECO:0000256" key="3">
    <source>
        <dbReference type="ARBA" id="ARBA00022543"/>
    </source>
</evidence>
<dbReference type="OrthoDB" id="136506at2"/>